<name>A0A0R1F839_9LACO</name>
<dbReference type="PANTHER" id="PTHR15020:SF50">
    <property type="entry name" value="UPF0659 PROTEIN YMR090W"/>
    <property type="match status" value="1"/>
</dbReference>
<accession>A0A0R1F839</accession>
<dbReference type="PATRIC" id="fig|913848.6.peg.903"/>
<dbReference type="Proteomes" id="UP000051181">
    <property type="component" value="Unassembled WGS sequence"/>
</dbReference>
<proteinExistence type="predicted"/>
<dbReference type="eggNOG" id="COG0702">
    <property type="taxonomic scope" value="Bacteria"/>
</dbReference>
<dbReference type="InterPro" id="IPR016040">
    <property type="entry name" value="NAD(P)-bd_dom"/>
</dbReference>
<evidence type="ECO:0000259" key="1">
    <source>
        <dbReference type="Pfam" id="PF13460"/>
    </source>
</evidence>
<reference evidence="2 3" key="1">
    <citation type="journal article" date="2015" name="Genome Announc.">
        <title>Expanding the biotechnology potential of lactobacilli through comparative genomics of 213 strains and associated genera.</title>
        <authorList>
            <person name="Sun Z."/>
            <person name="Harris H.M."/>
            <person name="McCann A."/>
            <person name="Guo C."/>
            <person name="Argimon S."/>
            <person name="Zhang W."/>
            <person name="Yang X."/>
            <person name="Jeffery I.B."/>
            <person name="Cooney J.C."/>
            <person name="Kagawa T.F."/>
            <person name="Liu W."/>
            <person name="Song Y."/>
            <person name="Salvetti E."/>
            <person name="Wrobel A."/>
            <person name="Rasinkangas P."/>
            <person name="Parkhill J."/>
            <person name="Rea M.C."/>
            <person name="O'Sullivan O."/>
            <person name="Ritari J."/>
            <person name="Douillard F.P."/>
            <person name="Paul Ross R."/>
            <person name="Yang R."/>
            <person name="Briner A.E."/>
            <person name="Felis G.E."/>
            <person name="de Vos W.M."/>
            <person name="Barrangou R."/>
            <person name="Klaenhammer T.R."/>
            <person name="Caufield P.W."/>
            <person name="Cui Y."/>
            <person name="Zhang H."/>
            <person name="O'Toole P.W."/>
        </authorList>
    </citation>
    <scope>NUCLEOTIDE SEQUENCE [LARGE SCALE GENOMIC DNA]</scope>
    <source>
        <strain evidence="2 3">DSM 20001</strain>
    </source>
</reference>
<dbReference type="Pfam" id="PF13460">
    <property type="entry name" value="NAD_binding_10"/>
    <property type="match status" value="1"/>
</dbReference>
<sequence>MTTFIVGAHGQIGQLLTKQLAATGETVLAGIRDTKQADTLSALGGQPRQFDLTALPQEQAAAFKDVDNVVFTAGSGGATGYDGTLEIDLDGAVKTMIAAEQAGVKRYVIVSALYADQRDKWAQTRIEPYYVAKYYADEWLQHRTQLNYTILRPGALTNDAGTGKISLQPTLASSKKIARADVAAAIVAVLSKPQASGQIYDLVSGTTPIEQAF</sequence>
<dbReference type="InterPro" id="IPR036291">
    <property type="entry name" value="NAD(P)-bd_dom_sf"/>
</dbReference>
<dbReference type="PANTHER" id="PTHR15020">
    <property type="entry name" value="FLAVIN REDUCTASE-RELATED"/>
    <property type="match status" value="1"/>
</dbReference>
<dbReference type="Gene3D" id="3.40.50.720">
    <property type="entry name" value="NAD(P)-binding Rossmann-like Domain"/>
    <property type="match status" value="1"/>
</dbReference>
<dbReference type="EMBL" id="AZCN01000021">
    <property type="protein sequence ID" value="KRK17894.1"/>
    <property type="molecule type" value="Genomic_DNA"/>
</dbReference>
<organism evidence="2 3">
    <name type="scientific">Loigolactobacillus coryniformis subsp. coryniformis KCTC 3167 = DSM 20001</name>
    <dbReference type="NCBI Taxonomy" id="913848"/>
    <lineage>
        <taxon>Bacteria</taxon>
        <taxon>Bacillati</taxon>
        <taxon>Bacillota</taxon>
        <taxon>Bacilli</taxon>
        <taxon>Lactobacillales</taxon>
        <taxon>Lactobacillaceae</taxon>
        <taxon>Loigolactobacillus</taxon>
    </lineage>
</organism>
<comment type="caution">
    <text evidence="2">The sequence shown here is derived from an EMBL/GenBank/DDBJ whole genome shotgun (WGS) entry which is preliminary data.</text>
</comment>
<evidence type="ECO:0000313" key="2">
    <source>
        <dbReference type="EMBL" id="KRK17894.1"/>
    </source>
</evidence>
<evidence type="ECO:0000313" key="3">
    <source>
        <dbReference type="Proteomes" id="UP000051181"/>
    </source>
</evidence>
<gene>
    <name evidence="2" type="ORF">FD22_GL000873</name>
</gene>
<feature type="domain" description="NAD(P)-binding" evidence="1">
    <location>
        <begin position="7"/>
        <end position="193"/>
    </location>
</feature>
<protein>
    <submittedName>
        <fullName evidence="2">Nucleoside-diphosphate-sugar epimerase</fullName>
    </submittedName>
</protein>
<dbReference type="AlphaFoldDB" id="A0A0R1F839"/>
<dbReference type="GeneID" id="65917926"/>
<dbReference type="RefSeq" id="WP_010012014.1">
    <property type="nucleotide sequence ID" value="NZ_AZCN01000021.1"/>
</dbReference>
<dbReference type="CDD" id="cd05243">
    <property type="entry name" value="SDR_a5"/>
    <property type="match status" value="1"/>
</dbReference>
<dbReference type="SUPFAM" id="SSF51735">
    <property type="entry name" value="NAD(P)-binding Rossmann-fold domains"/>
    <property type="match status" value="1"/>
</dbReference>